<dbReference type="RefSeq" id="WP_123288331.1">
    <property type="nucleotide sequence ID" value="NZ_JACIJB010000007.1"/>
</dbReference>
<reference evidence="1 2" key="1">
    <citation type="submission" date="2020-08" db="EMBL/GenBank/DDBJ databases">
        <title>Genomic Encyclopedia of Type Strains, Phase IV (KMG-IV): sequencing the most valuable type-strain genomes for metagenomic binning, comparative biology and taxonomic classification.</title>
        <authorList>
            <person name="Goeker M."/>
        </authorList>
    </citation>
    <scope>NUCLEOTIDE SEQUENCE [LARGE SCALE GENOMIC DNA]</scope>
    <source>
        <strain evidence="1 2">DSM 24448</strain>
    </source>
</reference>
<evidence type="ECO:0000313" key="1">
    <source>
        <dbReference type="EMBL" id="MBB5661092.1"/>
    </source>
</evidence>
<name>A0A7W9A432_9CAUL</name>
<evidence type="ECO:0000313" key="2">
    <source>
        <dbReference type="Proteomes" id="UP000548978"/>
    </source>
</evidence>
<dbReference type="Proteomes" id="UP000548978">
    <property type="component" value="Unassembled WGS sequence"/>
</dbReference>
<sequence length="199" mass="22786">MEKYPHLMDERIHHEILALGQPNAKKLSMRYFTALVGADLVKEAYDEIHLAGRWKHIMMPFVVDPTMTPAQMVIWDALQPHWAEAIRQARRARPVRSRFKAAYDNIVVQMMNLDSLTDDEKRLFFDDTLPGRIAPEVGWHPRLIVKTFKQGVIEPPWIRESPIFQQRAALTKALEARLAARKVAAEAEGINADGEEGQP</sequence>
<dbReference type="AlphaFoldDB" id="A0A7W9A432"/>
<dbReference type="EMBL" id="JACIJB010000007">
    <property type="protein sequence ID" value="MBB5661092.1"/>
    <property type="molecule type" value="Genomic_DNA"/>
</dbReference>
<accession>A0A7W9A432</accession>
<keyword evidence="2" id="KW-1185">Reference proteome</keyword>
<protein>
    <submittedName>
        <fullName evidence="1">Uncharacterized protein</fullName>
    </submittedName>
</protein>
<comment type="caution">
    <text evidence="1">The sequence shown here is derived from an EMBL/GenBank/DDBJ whole genome shotgun (WGS) entry which is preliminary data.</text>
</comment>
<proteinExistence type="predicted"/>
<gene>
    <name evidence="1" type="ORF">FHS65_001850</name>
</gene>
<organism evidence="1 2">
    <name type="scientific">Brevundimonas halotolerans</name>
    <dbReference type="NCBI Taxonomy" id="69670"/>
    <lineage>
        <taxon>Bacteria</taxon>
        <taxon>Pseudomonadati</taxon>
        <taxon>Pseudomonadota</taxon>
        <taxon>Alphaproteobacteria</taxon>
        <taxon>Caulobacterales</taxon>
        <taxon>Caulobacteraceae</taxon>
        <taxon>Brevundimonas</taxon>
    </lineage>
</organism>